<comment type="caution">
    <text evidence="2">The sequence shown here is derived from an EMBL/GenBank/DDBJ whole genome shotgun (WGS) entry which is preliminary data.</text>
</comment>
<proteinExistence type="predicted"/>
<dbReference type="AlphaFoldDB" id="A0AAU9K030"/>
<name>A0AAU9K030_9CILI</name>
<accession>A0AAU9K030</accession>
<keyword evidence="1" id="KW-0175">Coiled coil</keyword>
<dbReference type="Proteomes" id="UP001162131">
    <property type="component" value="Unassembled WGS sequence"/>
</dbReference>
<gene>
    <name evidence="2" type="ORF">BSTOLATCC_MIC51113</name>
</gene>
<evidence type="ECO:0000313" key="3">
    <source>
        <dbReference type="Proteomes" id="UP001162131"/>
    </source>
</evidence>
<protein>
    <submittedName>
        <fullName evidence="2">Uncharacterized protein</fullName>
    </submittedName>
</protein>
<evidence type="ECO:0000256" key="1">
    <source>
        <dbReference type="SAM" id="Coils"/>
    </source>
</evidence>
<organism evidence="2 3">
    <name type="scientific">Blepharisma stoltei</name>
    <dbReference type="NCBI Taxonomy" id="1481888"/>
    <lineage>
        <taxon>Eukaryota</taxon>
        <taxon>Sar</taxon>
        <taxon>Alveolata</taxon>
        <taxon>Ciliophora</taxon>
        <taxon>Postciliodesmatophora</taxon>
        <taxon>Heterotrichea</taxon>
        <taxon>Heterotrichida</taxon>
        <taxon>Blepharismidae</taxon>
        <taxon>Blepharisma</taxon>
    </lineage>
</organism>
<dbReference type="EMBL" id="CAJZBQ010000051">
    <property type="protein sequence ID" value="CAG9330530.1"/>
    <property type="molecule type" value="Genomic_DNA"/>
</dbReference>
<evidence type="ECO:0000313" key="2">
    <source>
        <dbReference type="EMBL" id="CAG9330530.1"/>
    </source>
</evidence>
<keyword evidence="3" id="KW-1185">Reference proteome</keyword>
<reference evidence="2" key="1">
    <citation type="submission" date="2021-09" db="EMBL/GenBank/DDBJ databases">
        <authorList>
            <consortium name="AG Swart"/>
            <person name="Singh M."/>
            <person name="Singh A."/>
            <person name="Seah K."/>
            <person name="Emmerich C."/>
        </authorList>
    </citation>
    <scope>NUCLEOTIDE SEQUENCE</scope>
    <source>
        <strain evidence="2">ATCC30299</strain>
    </source>
</reference>
<feature type="coiled-coil region" evidence="1">
    <location>
        <begin position="118"/>
        <end position="223"/>
    </location>
</feature>
<sequence>MKRDDDIFRQTKRTSLPLYTATSFFERQQSTSPDSAQRELLNRSIDYGLNTTSYGIRGKSIRHKRGFSETKEQLEVIQQTLRSPYDKISLENRSMRLDSMRNESTLSTIQCDQLGNPKNSLAGEIEELYEALSKANESINLIYTHYLSLENINDELRKEIEELTSSNSSAKDNEVKALQENLNTNVESLKTNYREKKNIENAIDKEEGIVRKLQAECDALDAKRRVLQGPHEELLTPASLNQQLGMLAQKQAAIDKKNEKYEKYIQSKTKGKN</sequence>